<protein>
    <submittedName>
        <fullName evidence="1">Uncharacterized protein</fullName>
    </submittedName>
</protein>
<dbReference type="RefSeq" id="WP_256304077.1">
    <property type="nucleotide sequence ID" value="NZ_JANFYS010000018.1"/>
</dbReference>
<gene>
    <name evidence="1" type="ORF">NE579_09515</name>
</gene>
<dbReference type="Proteomes" id="UP001204562">
    <property type="component" value="Unassembled WGS sequence"/>
</dbReference>
<dbReference type="EMBL" id="JANFYS010000018">
    <property type="protein sequence ID" value="MCQ4770700.1"/>
    <property type="molecule type" value="Genomic_DNA"/>
</dbReference>
<evidence type="ECO:0000313" key="2">
    <source>
        <dbReference type="Proteomes" id="UP001204562"/>
    </source>
</evidence>
<organism evidence="1 2">
    <name type="scientific">Intestinimonas massiliensis</name>
    <name type="common">ex Afouda et al. 2020</name>
    <dbReference type="NCBI Taxonomy" id="1673721"/>
    <lineage>
        <taxon>Bacteria</taxon>
        <taxon>Bacillati</taxon>
        <taxon>Bacillota</taxon>
        <taxon>Clostridia</taxon>
        <taxon>Eubacteriales</taxon>
        <taxon>Intestinimonas</taxon>
    </lineage>
</organism>
<accession>A0AAW5JPC7</accession>
<comment type="caution">
    <text evidence="1">The sequence shown here is derived from an EMBL/GenBank/DDBJ whole genome shotgun (WGS) entry which is preliminary data.</text>
</comment>
<evidence type="ECO:0000313" key="1">
    <source>
        <dbReference type="EMBL" id="MCQ4770700.1"/>
    </source>
</evidence>
<reference evidence="1" key="1">
    <citation type="submission" date="2022-06" db="EMBL/GenBank/DDBJ databases">
        <title>Isolation of gut microbiota from human fecal samples.</title>
        <authorList>
            <person name="Pamer E.G."/>
            <person name="Barat B."/>
            <person name="Waligurski E."/>
            <person name="Medina S."/>
            <person name="Paddock L."/>
            <person name="Mostad J."/>
        </authorList>
    </citation>
    <scope>NUCLEOTIDE SEQUENCE</scope>
    <source>
        <strain evidence="1">DFI.9.91</strain>
    </source>
</reference>
<proteinExistence type="predicted"/>
<name>A0AAW5JPC7_9FIRM</name>
<dbReference type="AlphaFoldDB" id="A0AAW5JPC7"/>
<sequence>MDIKEVSVPDYQTLYTYLFNRVTDAVTALQARDYGTAEDILKSAQQDTEAQYAEGE</sequence>